<dbReference type="AlphaFoldDB" id="A0A7W8EBN8"/>
<dbReference type="Proteomes" id="UP000584867">
    <property type="component" value="Unassembled WGS sequence"/>
</dbReference>
<proteinExistence type="predicted"/>
<sequence length="101" mass="11365">MYDALHTELWTSWASLLRSYAAAHGLNAPQHAIVEVSAEEITLRVGSRWLKFTQHEMQHSDEAAVPFALQENGSVSLNHAAEEEMDLAAERLAREMMHPPQ</sequence>
<name>A0A7W8EBN8_9BACT</name>
<accession>A0A7W8EBN8</accession>
<organism evidence="1 2">
    <name type="scientific">Granulicella mallensis</name>
    <dbReference type="NCBI Taxonomy" id="940614"/>
    <lineage>
        <taxon>Bacteria</taxon>
        <taxon>Pseudomonadati</taxon>
        <taxon>Acidobacteriota</taxon>
        <taxon>Terriglobia</taxon>
        <taxon>Terriglobales</taxon>
        <taxon>Acidobacteriaceae</taxon>
        <taxon>Granulicella</taxon>
    </lineage>
</organism>
<comment type="caution">
    <text evidence="1">The sequence shown here is derived from an EMBL/GenBank/DDBJ whole genome shotgun (WGS) entry which is preliminary data.</text>
</comment>
<gene>
    <name evidence="1" type="ORF">HDF15_004134</name>
</gene>
<reference evidence="1 2" key="1">
    <citation type="submission" date="2020-08" db="EMBL/GenBank/DDBJ databases">
        <title>Genomic Encyclopedia of Type Strains, Phase IV (KMG-V): Genome sequencing to study the core and pangenomes of soil and plant-associated prokaryotes.</title>
        <authorList>
            <person name="Whitman W."/>
        </authorList>
    </citation>
    <scope>NUCLEOTIDE SEQUENCE [LARGE SCALE GENOMIC DNA]</scope>
    <source>
        <strain evidence="1 2">X5P3</strain>
    </source>
</reference>
<dbReference type="RefSeq" id="WP_184258733.1">
    <property type="nucleotide sequence ID" value="NZ_JACHIO010000019.1"/>
</dbReference>
<protein>
    <submittedName>
        <fullName evidence="1">Uncharacterized protein</fullName>
    </submittedName>
</protein>
<evidence type="ECO:0000313" key="2">
    <source>
        <dbReference type="Proteomes" id="UP000584867"/>
    </source>
</evidence>
<dbReference type="EMBL" id="JACHIO010000019">
    <property type="protein sequence ID" value="MBB5065764.1"/>
    <property type="molecule type" value="Genomic_DNA"/>
</dbReference>
<evidence type="ECO:0000313" key="1">
    <source>
        <dbReference type="EMBL" id="MBB5065764.1"/>
    </source>
</evidence>